<reference evidence="2" key="1">
    <citation type="submission" date="2025-08" db="UniProtKB">
        <authorList>
            <consortium name="Ensembl"/>
        </authorList>
    </citation>
    <scope>IDENTIFICATION</scope>
</reference>
<accession>A0A3B4BJS5</accession>
<evidence type="ECO:0000313" key="2">
    <source>
        <dbReference type="Ensembl" id="ENSPMGP00000028685.1"/>
    </source>
</evidence>
<dbReference type="Proteomes" id="UP000261520">
    <property type="component" value="Unplaced"/>
</dbReference>
<sequence>MSPEPRGRVGQITDDPSHPGQRLQWGKNVLIQPPIVQVLPLKKDERGLPRLCGNDWVFQQDNTAVHNARLTKNFFQRYNVTLLTHPACSFDLNQIENICGWMQSQDIRTGLRLESLSP</sequence>
<dbReference type="InterPro" id="IPR036397">
    <property type="entry name" value="RNaseH_sf"/>
</dbReference>
<dbReference type="Gene3D" id="3.30.420.10">
    <property type="entry name" value="Ribonuclease H-like superfamily/Ribonuclease H"/>
    <property type="match status" value="1"/>
</dbReference>
<dbReference type="Ensembl" id="ENSPMGT00000030537.1">
    <property type="protein sequence ID" value="ENSPMGP00000028685.1"/>
    <property type="gene ID" value="ENSPMGG00000023091.1"/>
</dbReference>
<evidence type="ECO:0000313" key="3">
    <source>
        <dbReference type="Proteomes" id="UP000261520"/>
    </source>
</evidence>
<organism evidence="2 3">
    <name type="scientific">Periophthalmus magnuspinnatus</name>
    <dbReference type="NCBI Taxonomy" id="409849"/>
    <lineage>
        <taxon>Eukaryota</taxon>
        <taxon>Metazoa</taxon>
        <taxon>Chordata</taxon>
        <taxon>Craniata</taxon>
        <taxon>Vertebrata</taxon>
        <taxon>Euteleostomi</taxon>
        <taxon>Actinopterygii</taxon>
        <taxon>Neopterygii</taxon>
        <taxon>Teleostei</taxon>
        <taxon>Neoteleostei</taxon>
        <taxon>Acanthomorphata</taxon>
        <taxon>Gobiaria</taxon>
        <taxon>Gobiiformes</taxon>
        <taxon>Gobioidei</taxon>
        <taxon>Gobiidae</taxon>
        <taxon>Oxudercinae</taxon>
        <taxon>Periophthalmus</taxon>
    </lineage>
</organism>
<proteinExistence type="predicted"/>
<protein>
    <recommendedName>
        <fullName evidence="4">Tc1-like transposase DDE domain-containing protein</fullName>
    </recommendedName>
</protein>
<evidence type="ECO:0008006" key="4">
    <source>
        <dbReference type="Google" id="ProtNLM"/>
    </source>
</evidence>
<name>A0A3B4BJS5_9GOBI</name>
<evidence type="ECO:0000256" key="1">
    <source>
        <dbReference type="SAM" id="MobiDB-lite"/>
    </source>
</evidence>
<dbReference type="GO" id="GO:0003676">
    <property type="term" value="F:nucleic acid binding"/>
    <property type="evidence" value="ECO:0007669"/>
    <property type="project" value="InterPro"/>
</dbReference>
<keyword evidence="3" id="KW-1185">Reference proteome</keyword>
<reference evidence="2" key="2">
    <citation type="submission" date="2025-09" db="UniProtKB">
        <authorList>
            <consortium name="Ensembl"/>
        </authorList>
    </citation>
    <scope>IDENTIFICATION</scope>
</reference>
<dbReference type="AlphaFoldDB" id="A0A3B4BJS5"/>
<feature type="region of interest" description="Disordered" evidence="1">
    <location>
        <begin position="1"/>
        <end position="23"/>
    </location>
</feature>